<dbReference type="Proteomes" id="UP001198893">
    <property type="component" value="Unassembled WGS sequence"/>
</dbReference>
<dbReference type="PANTHER" id="PTHR38730:SF1">
    <property type="entry name" value="SLL7028 PROTEIN"/>
    <property type="match status" value="1"/>
</dbReference>
<proteinExistence type="predicted"/>
<dbReference type="PANTHER" id="PTHR38730">
    <property type="entry name" value="SLL7028 PROTEIN"/>
    <property type="match status" value="1"/>
</dbReference>
<dbReference type="SUPFAM" id="SSF53300">
    <property type="entry name" value="vWA-like"/>
    <property type="match status" value="1"/>
</dbReference>
<evidence type="ECO:0000259" key="2">
    <source>
        <dbReference type="Pfam" id="PF13203"/>
    </source>
</evidence>
<dbReference type="InterPro" id="IPR036465">
    <property type="entry name" value="vWFA_dom_sf"/>
</dbReference>
<accession>A0AAW4WJA5</accession>
<evidence type="ECO:0000313" key="3">
    <source>
        <dbReference type="EMBL" id="MCC2243424.1"/>
    </source>
</evidence>
<organism evidence="3 4">
    <name type="scientific">Roseburia amylophila</name>
    <dbReference type="NCBI Taxonomy" id="2981794"/>
    <lineage>
        <taxon>Bacteria</taxon>
        <taxon>Bacillati</taxon>
        <taxon>Bacillota</taxon>
        <taxon>Clostridia</taxon>
        <taxon>Lachnospirales</taxon>
        <taxon>Lachnospiraceae</taxon>
        <taxon>Roseburia</taxon>
    </lineage>
</organism>
<sequence length="431" mass="49931">MAHIKTQTEWENDMSVKILQHARSEIYLDLRYLDVALSALKPQAMEGLETMATDGESLFFSAGQVIRVFRNNPAFMNRAYLHTILHCIFSHLFLKGNRDTKLWNLACDIVVEQTIDGMDKPCTRRALSFLRQQTYEALKGEGRISAAVVYRWLRGKSMEELLTLNHEFYTDDHRFWKEETGNGAASAARNKWNKIARQTSMAKKRHGDEPEKGEELLMTQISAAKSRRSYKEFLQKFSILQEELKCNPDEYDLNYYTYGLRLYKNMPLIEPVESREVKKIREFVVVVDTSYSTSGSLIKGFLNETFGILSQQNSFFRRCRIRIIQCDDKVEMDEVISSQEEMERLLKSFQVVGGGNTDFRPAFTYVNQLIKEGSIRHLDGLLYFTDGKGIYPVKKPEYKTAFLFLGAYDETAVPPWAMRLQLEPEELEQNA</sequence>
<dbReference type="EMBL" id="JAJEQW010000021">
    <property type="protein sequence ID" value="MCC2243424.1"/>
    <property type="molecule type" value="Genomic_DNA"/>
</dbReference>
<protein>
    <submittedName>
        <fullName evidence="3">VWA-like domain-containing protein</fullName>
    </submittedName>
</protein>
<feature type="domain" description="VWA-like" evidence="1">
    <location>
        <begin position="284"/>
        <end position="423"/>
    </location>
</feature>
<dbReference type="Pfam" id="PF13203">
    <property type="entry name" value="DUF2201_N"/>
    <property type="match status" value="1"/>
</dbReference>
<gene>
    <name evidence="3" type="ORF">LKD47_14170</name>
</gene>
<evidence type="ECO:0000313" key="4">
    <source>
        <dbReference type="Proteomes" id="UP001198893"/>
    </source>
</evidence>
<name>A0AAW4WJA5_9FIRM</name>
<dbReference type="Pfam" id="PF09967">
    <property type="entry name" value="DUF2201"/>
    <property type="match status" value="1"/>
</dbReference>
<dbReference type="InterPro" id="IPR025154">
    <property type="entry name" value="Put_metallopeptidase_dom"/>
</dbReference>
<evidence type="ECO:0000259" key="1">
    <source>
        <dbReference type="Pfam" id="PF09967"/>
    </source>
</evidence>
<dbReference type="AlphaFoldDB" id="A0AAW4WJA5"/>
<comment type="caution">
    <text evidence="3">The sequence shown here is derived from an EMBL/GenBank/DDBJ whole genome shotgun (WGS) entry which is preliminary data.</text>
</comment>
<dbReference type="InterPro" id="IPR018698">
    <property type="entry name" value="VWA-like_dom"/>
</dbReference>
<dbReference type="RefSeq" id="WP_022243988.1">
    <property type="nucleotide sequence ID" value="NZ_JAJEQW010000021.1"/>
</dbReference>
<reference evidence="3" key="1">
    <citation type="submission" date="2021-10" db="EMBL/GenBank/DDBJ databases">
        <title>Anaerobic single-cell dispensing facilitates the cultivation of human gut bacteria.</title>
        <authorList>
            <person name="Afrizal A."/>
        </authorList>
    </citation>
    <scope>NUCLEOTIDE SEQUENCE</scope>
    <source>
        <strain evidence="3">CLA-AA-H204</strain>
    </source>
</reference>
<feature type="domain" description="Putative metallopeptidase" evidence="2">
    <location>
        <begin position="19"/>
        <end position="211"/>
    </location>
</feature>